<dbReference type="GO" id="GO:0008270">
    <property type="term" value="F:zinc ion binding"/>
    <property type="evidence" value="ECO:0007669"/>
    <property type="project" value="InterPro"/>
</dbReference>
<proteinExistence type="predicted"/>
<evidence type="ECO:0000313" key="2">
    <source>
        <dbReference type="EMBL" id="GBG78626.1"/>
    </source>
</evidence>
<evidence type="ECO:0000313" key="3">
    <source>
        <dbReference type="Proteomes" id="UP000265515"/>
    </source>
</evidence>
<protein>
    <recommendedName>
        <fullName evidence="4">CCHC-type domain-containing protein</fullName>
    </recommendedName>
</protein>
<accession>A0A388L8K0</accession>
<dbReference type="AlphaFoldDB" id="A0A388L8K0"/>
<dbReference type="InterPro" id="IPR036875">
    <property type="entry name" value="Znf_CCHC_sf"/>
</dbReference>
<dbReference type="GO" id="GO:0003676">
    <property type="term" value="F:nucleic acid binding"/>
    <property type="evidence" value="ECO:0007669"/>
    <property type="project" value="InterPro"/>
</dbReference>
<reference evidence="2 3" key="1">
    <citation type="journal article" date="2018" name="Cell">
        <title>The Chara Genome: Secondary Complexity and Implications for Plant Terrestrialization.</title>
        <authorList>
            <person name="Nishiyama T."/>
            <person name="Sakayama H."/>
            <person name="Vries J.D."/>
            <person name="Buschmann H."/>
            <person name="Saint-Marcoux D."/>
            <person name="Ullrich K.K."/>
            <person name="Haas F.B."/>
            <person name="Vanderstraeten L."/>
            <person name="Becker D."/>
            <person name="Lang D."/>
            <person name="Vosolsobe S."/>
            <person name="Rombauts S."/>
            <person name="Wilhelmsson P.K.I."/>
            <person name="Janitza P."/>
            <person name="Kern R."/>
            <person name="Heyl A."/>
            <person name="Rumpler F."/>
            <person name="Villalobos L.I.A.C."/>
            <person name="Clay J.M."/>
            <person name="Skokan R."/>
            <person name="Toyoda A."/>
            <person name="Suzuki Y."/>
            <person name="Kagoshima H."/>
            <person name="Schijlen E."/>
            <person name="Tajeshwar N."/>
            <person name="Catarino B."/>
            <person name="Hetherington A.J."/>
            <person name="Saltykova A."/>
            <person name="Bonnot C."/>
            <person name="Breuninger H."/>
            <person name="Symeonidi A."/>
            <person name="Radhakrishnan G.V."/>
            <person name="Van Nieuwerburgh F."/>
            <person name="Deforce D."/>
            <person name="Chang C."/>
            <person name="Karol K.G."/>
            <person name="Hedrich R."/>
            <person name="Ulvskov P."/>
            <person name="Glockner G."/>
            <person name="Delwiche C.F."/>
            <person name="Petrasek J."/>
            <person name="Van de Peer Y."/>
            <person name="Friml J."/>
            <person name="Beilby M."/>
            <person name="Dolan L."/>
            <person name="Kohara Y."/>
            <person name="Sugano S."/>
            <person name="Fujiyama A."/>
            <person name="Delaux P.-M."/>
            <person name="Quint M."/>
            <person name="TheiBen G."/>
            <person name="Hagemann M."/>
            <person name="Harholt J."/>
            <person name="Dunand C."/>
            <person name="Zachgo S."/>
            <person name="Langdale J."/>
            <person name="Maumus F."/>
            <person name="Straeten D.V.D."/>
            <person name="Gould S.B."/>
            <person name="Rensing S.A."/>
        </authorList>
    </citation>
    <scope>NUCLEOTIDE SEQUENCE [LARGE SCALE GENOMIC DNA]</scope>
    <source>
        <strain evidence="2 3">S276</strain>
    </source>
</reference>
<sequence length="773" mass="86665">MENTVYLVTRIEWRADENGEWNPDSRGHVRVEGRLHVSEDGWRAFGVPLASGEDPLSMFEGSWQLVWQAGFEFADPELDDVTANLRVAMVGSFELPSENVQMRLPSFLLERLGGVELVRRVVADLANLAFEDAMIHQEYYRAFLEMGPFSGEQRYEVLRIMRVVFTTKPRTPVVSDEVLWGVAGEKQGDSKEEEGTSPAGEAGSSEGGLKKIVVTLTRSLNKNQGYLADAKKKLTFDGANITEFMIDYENLAALLKWSEEEKMHHLGQHVSLSLGGDIIAIVATSGSWKETRNEMMRKYLKAEKMATEAELAAVQRKNYATYNDFLRAFTLVALRIPRVTDRIMSKYFLRHFSKFDKDQILSAYQQTSKFEYTKDVDFSTVTVLAEKTVVTDTLTLLKEGEVINLTGKTGDKVKKGIESLHERVHGVDSKMERMENVLLVMQARVSRPARPPQEAVVPAAVANRGYGGRDLANEQCKYCTMVGHFVRTCPRLNHDIMRQRCSRSLKGEILGPQGERVNWNLPGGMRRAVIILSNLDIAAVEAQPVADIVWDQPRGRGPQANFILEGNGQDRVNITTRRAGAEKKLIRDTVIEEVVGTSEDQGETETEKPEKVYEKVREEEPVDKAVATKKKFRYQIPILTVPKVDGTLSKLLGTMVSVSFQTMLQASPRLLKSLRQLLTRRRVEVEEAPEPQEQETEEAEAPQGVSNLQRIPGDLKDLEKAFADIRLSLPDREGGEVMRASPGTKLSFHALPVGKLKIQIRTHHTDALVDGGA</sequence>
<dbReference type="Gramene" id="GBG78626">
    <property type="protein sequence ID" value="GBG78626"/>
    <property type="gene ID" value="CBR_g27852"/>
</dbReference>
<feature type="compositionally biased region" description="Acidic residues" evidence="1">
    <location>
        <begin position="686"/>
        <end position="700"/>
    </location>
</feature>
<dbReference type="EMBL" id="BFEA01000299">
    <property type="protein sequence ID" value="GBG78626.1"/>
    <property type="molecule type" value="Genomic_DNA"/>
</dbReference>
<dbReference type="SUPFAM" id="SSF57756">
    <property type="entry name" value="Retrovirus zinc finger-like domains"/>
    <property type="match status" value="1"/>
</dbReference>
<keyword evidence="3" id="KW-1185">Reference proteome</keyword>
<name>A0A388L8K0_CHABU</name>
<feature type="region of interest" description="Disordered" evidence="1">
    <location>
        <begin position="685"/>
        <end position="709"/>
    </location>
</feature>
<gene>
    <name evidence="2" type="ORF">CBR_g27852</name>
</gene>
<dbReference type="Proteomes" id="UP000265515">
    <property type="component" value="Unassembled WGS sequence"/>
</dbReference>
<comment type="caution">
    <text evidence="2">The sequence shown here is derived from an EMBL/GenBank/DDBJ whole genome shotgun (WGS) entry which is preliminary data.</text>
</comment>
<organism evidence="2 3">
    <name type="scientific">Chara braunii</name>
    <name type="common">Braun's stonewort</name>
    <dbReference type="NCBI Taxonomy" id="69332"/>
    <lineage>
        <taxon>Eukaryota</taxon>
        <taxon>Viridiplantae</taxon>
        <taxon>Streptophyta</taxon>
        <taxon>Charophyceae</taxon>
        <taxon>Charales</taxon>
        <taxon>Characeae</taxon>
        <taxon>Chara</taxon>
    </lineage>
</organism>
<feature type="region of interest" description="Disordered" evidence="1">
    <location>
        <begin position="185"/>
        <end position="206"/>
    </location>
</feature>
<evidence type="ECO:0008006" key="4">
    <source>
        <dbReference type="Google" id="ProtNLM"/>
    </source>
</evidence>
<evidence type="ECO:0000256" key="1">
    <source>
        <dbReference type="SAM" id="MobiDB-lite"/>
    </source>
</evidence>